<dbReference type="InterPro" id="IPR002696">
    <property type="entry name" value="Membr_insert_effic_factor_YidD"/>
</dbReference>
<keyword evidence="1" id="KW-1003">Cell membrane</keyword>
<dbReference type="AlphaFoldDB" id="V9TUV1"/>
<sequence>MLTRTTHSIALCPIYLYRYIVSPLFVNCCRYQPTCSAYALEVIRKYGLFLGYYLTIKRLLKCHPWGNFGFDPASIITRRIKDNSIKLTWISFLNDTHPECPKYSVIKMNSLIIATVICLAMIPFVFSYRERVQLDSIYLLSLGKEQI</sequence>
<dbReference type="HOGENOM" id="CLU_1764652_0_0_5"/>
<dbReference type="eggNOG" id="COG0759">
    <property type="taxonomic scope" value="Bacteria"/>
</dbReference>
<evidence type="ECO:0000313" key="4">
    <source>
        <dbReference type="Proteomes" id="UP000018700"/>
    </source>
</evidence>
<dbReference type="EMBL" id="CP006745">
    <property type="protein sequence ID" value="AHC73473.1"/>
    <property type="molecule type" value="Genomic_DNA"/>
</dbReference>
<accession>V9TUV1</accession>
<keyword evidence="2" id="KW-0812">Transmembrane</keyword>
<keyword evidence="1 2" id="KW-0472">Membrane</keyword>
<proteinExistence type="inferred from homology"/>
<comment type="similarity">
    <text evidence="1">Belongs to the UPF0161 family.</text>
</comment>
<name>V9TUV1_9PROT</name>
<organism evidence="3 4">
    <name type="scientific">Candidatus Endolissoclinum faulkneri L5</name>
    <dbReference type="NCBI Taxonomy" id="1401328"/>
    <lineage>
        <taxon>Bacteria</taxon>
        <taxon>Pseudomonadati</taxon>
        <taxon>Pseudomonadota</taxon>
        <taxon>Alphaproteobacteria</taxon>
        <taxon>Rhodospirillales</taxon>
        <taxon>Rhodospirillaceae</taxon>
        <taxon>Candidatus Endolissoclinum</taxon>
    </lineage>
</organism>
<dbReference type="OrthoDB" id="9801753at2"/>
<dbReference type="HAMAP" id="MF_00386">
    <property type="entry name" value="UPF0161_YidD"/>
    <property type="match status" value="1"/>
</dbReference>
<feature type="transmembrane region" description="Helical" evidence="2">
    <location>
        <begin position="111"/>
        <end position="128"/>
    </location>
</feature>
<comment type="function">
    <text evidence="1">Could be involved in insertion of integral membrane proteins into the membrane.</text>
</comment>
<keyword evidence="4" id="KW-1185">Reference proteome</keyword>
<comment type="subcellular location">
    <subcellularLocation>
        <location evidence="1">Cell membrane</location>
        <topology evidence="1">Peripheral membrane protein</topology>
        <orientation evidence="1">Cytoplasmic side</orientation>
    </subcellularLocation>
</comment>
<dbReference type="PANTHER" id="PTHR33383">
    <property type="entry name" value="MEMBRANE PROTEIN INSERTION EFFICIENCY FACTOR-RELATED"/>
    <property type="match status" value="1"/>
</dbReference>
<dbReference type="Pfam" id="PF01809">
    <property type="entry name" value="YidD"/>
    <property type="match status" value="1"/>
</dbReference>
<dbReference type="PATRIC" id="fig|1401328.3.peg.234"/>
<dbReference type="KEGG" id="efk:P856_243"/>
<gene>
    <name evidence="3" type="ORF">P856_243</name>
</gene>
<evidence type="ECO:0000256" key="2">
    <source>
        <dbReference type="SAM" id="Phobius"/>
    </source>
</evidence>
<dbReference type="GO" id="GO:0005886">
    <property type="term" value="C:plasma membrane"/>
    <property type="evidence" value="ECO:0007669"/>
    <property type="project" value="UniProtKB-SubCell"/>
</dbReference>
<reference evidence="3 4" key="1">
    <citation type="journal article" date="2013" name="PLoS ONE">
        <title>Bacterial endosymbiosis in a chordate host: long-term co-evolution and conservation of secondary metabolism.</title>
        <authorList>
            <person name="Kwan J.C."/>
            <person name="Schmidt E.W."/>
        </authorList>
    </citation>
    <scope>NUCLEOTIDE SEQUENCE [LARGE SCALE GENOMIC DNA]</scope>
    <source>
        <strain evidence="4">faulkneri L5</strain>
    </source>
</reference>
<keyword evidence="2" id="KW-1133">Transmembrane helix</keyword>
<evidence type="ECO:0000313" key="3">
    <source>
        <dbReference type="EMBL" id="AHC73473.1"/>
    </source>
</evidence>
<dbReference type="NCBIfam" id="TIGR00278">
    <property type="entry name" value="membrane protein insertion efficiency factor YidD"/>
    <property type="match status" value="1"/>
</dbReference>
<evidence type="ECO:0000256" key="1">
    <source>
        <dbReference type="HAMAP-Rule" id="MF_00386"/>
    </source>
</evidence>
<dbReference type="Proteomes" id="UP000018700">
    <property type="component" value="Chromosome"/>
</dbReference>
<dbReference type="STRING" id="1401328.P856_243"/>
<protein>
    <recommendedName>
        <fullName evidence="1">Putative membrane protein insertion efficiency factor</fullName>
    </recommendedName>
</protein>
<dbReference type="PANTHER" id="PTHR33383:SF1">
    <property type="entry name" value="MEMBRANE PROTEIN INSERTION EFFICIENCY FACTOR-RELATED"/>
    <property type="match status" value="1"/>
</dbReference>
<dbReference type="SMART" id="SM01234">
    <property type="entry name" value="Haemolytic"/>
    <property type="match status" value="1"/>
</dbReference>